<dbReference type="RefSeq" id="WP_041343265.1">
    <property type="nucleotide sequence ID" value="NZ_CP179927.2"/>
</dbReference>
<dbReference type="PROSITE" id="PS50110">
    <property type="entry name" value="RESPONSE_REGULATORY"/>
    <property type="match status" value="1"/>
</dbReference>
<dbReference type="InterPro" id="IPR001789">
    <property type="entry name" value="Sig_transdc_resp-reg_receiver"/>
</dbReference>
<dbReference type="InterPro" id="IPR011006">
    <property type="entry name" value="CheY-like_superfamily"/>
</dbReference>
<keyword evidence="1 3" id="KW-0238">DNA-binding</keyword>
<dbReference type="Gene3D" id="6.10.250.690">
    <property type="match status" value="1"/>
</dbReference>
<dbReference type="CDD" id="cd00383">
    <property type="entry name" value="trans_reg_C"/>
    <property type="match status" value="1"/>
</dbReference>
<dbReference type="SUPFAM" id="SSF46894">
    <property type="entry name" value="C-terminal effector domain of the bipartite response regulators"/>
    <property type="match status" value="1"/>
</dbReference>
<evidence type="ECO:0000259" key="4">
    <source>
        <dbReference type="PROSITE" id="PS50110"/>
    </source>
</evidence>
<dbReference type="InterPro" id="IPR016032">
    <property type="entry name" value="Sig_transdc_resp-reg_C-effctor"/>
</dbReference>
<name>A0A0V8LXE3_9CHLR</name>
<dbReference type="Proteomes" id="UP000053577">
    <property type="component" value="Unassembled WGS sequence"/>
</dbReference>
<dbReference type="AlphaFoldDB" id="A0A0V8LXE3"/>
<comment type="caution">
    <text evidence="6">The sequence shown here is derived from an EMBL/GenBank/DDBJ whole genome shotgun (WGS) entry which is preliminary data.</text>
</comment>
<evidence type="ECO:0000259" key="5">
    <source>
        <dbReference type="PROSITE" id="PS51755"/>
    </source>
</evidence>
<dbReference type="Pfam" id="PF00072">
    <property type="entry name" value="Response_reg"/>
    <property type="match status" value="1"/>
</dbReference>
<dbReference type="Gene3D" id="3.40.50.2300">
    <property type="match status" value="1"/>
</dbReference>
<evidence type="ECO:0000313" key="7">
    <source>
        <dbReference type="Proteomes" id="UP000053577"/>
    </source>
</evidence>
<evidence type="ECO:0000256" key="1">
    <source>
        <dbReference type="ARBA" id="ARBA00023125"/>
    </source>
</evidence>
<evidence type="ECO:0000256" key="3">
    <source>
        <dbReference type="PROSITE-ProRule" id="PRU01091"/>
    </source>
</evidence>
<feature type="domain" description="Response regulatory" evidence="4">
    <location>
        <begin position="2"/>
        <end position="117"/>
    </location>
</feature>
<dbReference type="OrthoDB" id="9802426at2"/>
<reference evidence="6 7" key="1">
    <citation type="journal article" date="2015" name="Sci. Rep.">
        <title>A comparative genomics and reductive dehalogenase gene transcription study of two chloroethene-respiring bacteria, Dehalococcoides mccartyi strains MB and 11a.</title>
        <authorList>
            <person name="Low A."/>
            <person name="Shen Z."/>
            <person name="Cheng D."/>
            <person name="Rogers M.J."/>
            <person name="Lee P.K."/>
            <person name="He J."/>
        </authorList>
    </citation>
    <scope>NUCLEOTIDE SEQUENCE [LARGE SCALE GENOMIC DNA]</scope>
    <source>
        <strain evidence="6 7">MB</strain>
    </source>
</reference>
<dbReference type="GO" id="GO:0000156">
    <property type="term" value="F:phosphorelay response regulator activity"/>
    <property type="evidence" value="ECO:0007669"/>
    <property type="project" value="TreeGrafter"/>
</dbReference>
<feature type="domain" description="OmpR/PhoB-type" evidence="5">
    <location>
        <begin position="126"/>
        <end position="225"/>
    </location>
</feature>
<evidence type="ECO:0000256" key="2">
    <source>
        <dbReference type="PROSITE-ProRule" id="PRU00169"/>
    </source>
</evidence>
<dbReference type="InterPro" id="IPR036388">
    <property type="entry name" value="WH-like_DNA-bd_sf"/>
</dbReference>
<dbReference type="PANTHER" id="PTHR48111">
    <property type="entry name" value="REGULATOR OF RPOS"/>
    <property type="match status" value="1"/>
</dbReference>
<dbReference type="InterPro" id="IPR039420">
    <property type="entry name" value="WalR-like"/>
</dbReference>
<dbReference type="GO" id="GO:0006355">
    <property type="term" value="P:regulation of DNA-templated transcription"/>
    <property type="evidence" value="ECO:0007669"/>
    <property type="project" value="InterPro"/>
</dbReference>
<dbReference type="GO" id="GO:0032993">
    <property type="term" value="C:protein-DNA complex"/>
    <property type="evidence" value="ECO:0007669"/>
    <property type="project" value="TreeGrafter"/>
</dbReference>
<dbReference type="PROSITE" id="PS51755">
    <property type="entry name" value="OMPR_PHOB"/>
    <property type="match status" value="1"/>
</dbReference>
<dbReference type="SUPFAM" id="SSF52172">
    <property type="entry name" value="CheY-like"/>
    <property type="match status" value="1"/>
</dbReference>
<dbReference type="GO" id="GO:0000976">
    <property type="term" value="F:transcription cis-regulatory region binding"/>
    <property type="evidence" value="ECO:0007669"/>
    <property type="project" value="TreeGrafter"/>
</dbReference>
<evidence type="ECO:0000313" key="6">
    <source>
        <dbReference type="EMBL" id="KSV16189.1"/>
    </source>
</evidence>
<dbReference type="PANTHER" id="PTHR48111:SF50">
    <property type="entry name" value="KDP OPERON TRANSCRIPTIONAL REGULATORY PROTEIN KDPE"/>
    <property type="match status" value="1"/>
</dbReference>
<proteinExistence type="predicted"/>
<feature type="modified residue" description="4-aspartylphosphate" evidence="2">
    <location>
        <position position="53"/>
    </location>
</feature>
<dbReference type="SMART" id="SM00448">
    <property type="entry name" value="REC"/>
    <property type="match status" value="1"/>
</dbReference>
<keyword evidence="2" id="KW-0597">Phosphoprotein</keyword>
<dbReference type="PATRIC" id="fig|61435.5.peg.1144"/>
<dbReference type="InterPro" id="IPR001867">
    <property type="entry name" value="OmpR/PhoB-type_DNA-bd"/>
</dbReference>
<dbReference type="GO" id="GO:0005829">
    <property type="term" value="C:cytosol"/>
    <property type="evidence" value="ECO:0007669"/>
    <property type="project" value="TreeGrafter"/>
</dbReference>
<feature type="DNA-binding region" description="OmpR/PhoB-type" evidence="3">
    <location>
        <begin position="126"/>
        <end position="225"/>
    </location>
</feature>
<protein>
    <submittedName>
        <fullName evidence="6">Chemotaxis protein CheY</fullName>
    </submittedName>
</protein>
<sequence>MKILIIEDDYKIVQAISFALKIGWPDVTLLSASRGESGLRMIEEQKPNLVILDLSLPDMDGLEVLKDARLFCDTPIIILTVRSEESDVVEALELGANEYIIKPFRQMELLARIRCILRRPITTSKDALLEWGPFKLDYFKRLLFINEKTVILTTIESQIMHELLKDAPNIVTYSRLSELISGGHYPEVVNSIKVHVYNLRHKLEADSYAPKYIMNMHGVGYFLSK</sequence>
<accession>A0A0V8LXE3</accession>
<organism evidence="6 7">
    <name type="scientific">Dehalococcoides mccartyi</name>
    <dbReference type="NCBI Taxonomy" id="61435"/>
    <lineage>
        <taxon>Bacteria</taxon>
        <taxon>Bacillati</taxon>
        <taxon>Chloroflexota</taxon>
        <taxon>Dehalococcoidia</taxon>
        <taxon>Dehalococcoidales</taxon>
        <taxon>Dehalococcoidaceae</taxon>
        <taxon>Dehalococcoides</taxon>
    </lineage>
</organism>
<dbReference type="Gene3D" id="1.10.10.10">
    <property type="entry name" value="Winged helix-like DNA-binding domain superfamily/Winged helix DNA-binding domain"/>
    <property type="match status" value="1"/>
</dbReference>
<dbReference type="Pfam" id="PF00486">
    <property type="entry name" value="Trans_reg_C"/>
    <property type="match status" value="1"/>
</dbReference>
<dbReference type="EMBL" id="JGYD01000027">
    <property type="protein sequence ID" value="KSV16189.1"/>
    <property type="molecule type" value="Genomic_DNA"/>
</dbReference>
<dbReference type="eggNOG" id="COG0745">
    <property type="taxonomic scope" value="Bacteria"/>
</dbReference>
<dbReference type="SMART" id="SM00862">
    <property type="entry name" value="Trans_reg_C"/>
    <property type="match status" value="1"/>
</dbReference>
<gene>
    <name evidence="6" type="ORF">DA01_05790</name>
</gene>